<dbReference type="PANTHER" id="PTHR48068">
    <property type="entry name" value="TAF9 RNA POLYMERASE II, TATA BOX-BINDING PROTEIN (TBP)-ASSOCIATED FACTOR"/>
    <property type="match status" value="1"/>
</dbReference>
<keyword evidence="7" id="KW-1185">Reference proteome</keyword>
<dbReference type="SUPFAM" id="SSF47113">
    <property type="entry name" value="Histone-fold"/>
    <property type="match status" value="1"/>
</dbReference>
<evidence type="ECO:0000256" key="1">
    <source>
        <dbReference type="ARBA" id="ARBA00004123"/>
    </source>
</evidence>
<sequence>MASSKTNFSNSSSSNNITSGPKDVQVMAAILKDMGVIQYEPRVINQMLEFTYRYVTTMLDDARLFSSHAKKKNIDVHDVRLAVQLQMDKSFTCPPPRDLLLEVARQKNNIPLPLIKSNTGVHLPPDRYCLTTANYQAKSQKRPRIQVSVPSSKVSFSSIQSNTSNIFLSRPSISRVVPAISLASKSGTVISVATKTVGSPLVTLVSRTETTPTQTKSKVTPTPVFKISQGPIISRSPLVPEKTSTPRVTSSSAVILSSTSHSTTDLPENEKKRLREEDSID</sequence>
<keyword evidence="5" id="KW-0539">Nucleus</keyword>
<evidence type="ECO:0000256" key="5">
    <source>
        <dbReference type="ARBA" id="ARBA00023242"/>
    </source>
</evidence>
<comment type="subcellular location">
    <subcellularLocation>
        <location evidence="1">Nucleus</location>
    </subcellularLocation>
</comment>
<evidence type="ECO:0000256" key="3">
    <source>
        <dbReference type="ARBA" id="ARBA00023015"/>
    </source>
</evidence>
<feature type="compositionally biased region" description="Low complexity" evidence="6">
    <location>
        <begin position="249"/>
        <end position="263"/>
    </location>
</feature>
<reference evidence="8" key="1">
    <citation type="submission" date="2025-08" db="UniProtKB">
        <authorList>
            <consortium name="RefSeq"/>
        </authorList>
    </citation>
    <scope>IDENTIFICATION</scope>
    <source>
        <tissue evidence="8">Muscle</tissue>
    </source>
</reference>
<keyword evidence="4" id="KW-0804">Transcription</keyword>
<evidence type="ECO:0000256" key="2">
    <source>
        <dbReference type="ARBA" id="ARBA00007646"/>
    </source>
</evidence>
<proteinExistence type="inferred from homology"/>
<dbReference type="PANTHER" id="PTHR48068:SF4">
    <property type="entry name" value="TATA-BOX BINDING PROTEIN ASSOCIATED FACTOR 9"/>
    <property type="match status" value="1"/>
</dbReference>
<evidence type="ECO:0000256" key="4">
    <source>
        <dbReference type="ARBA" id="ARBA00023163"/>
    </source>
</evidence>
<organism evidence="7 8">
    <name type="scientific">Limulus polyphemus</name>
    <name type="common">Atlantic horseshoe crab</name>
    <dbReference type="NCBI Taxonomy" id="6850"/>
    <lineage>
        <taxon>Eukaryota</taxon>
        <taxon>Metazoa</taxon>
        <taxon>Ecdysozoa</taxon>
        <taxon>Arthropoda</taxon>
        <taxon>Chelicerata</taxon>
        <taxon>Merostomata</taxon>
        <taxon>Xiphosura</taxon>
        <taxon>Limulidae</taxon>
        <taxon>Limulus</taxon>
    </lineage>
</organism>
<protein>
    <submittedName>
        <fullName evidence="8">Transcription initiation factor TFIID subunit 9B-like</fullName>
    </submittedName>
</protein>
<dbReference type="InterPro" id="IPR051431">
    <property type="entry name" value="TFIID_subunit_9"/>
</dbReference>
<evidence type="ECO:0000313" key="7">
    <source>
        <dbReference type="Proteomes" id="UP000694941"/>
    </source>
</evidence>
<dbReference type="CDD" id="cd07979">
    <property type="entry name" value="HFD_TAF9"/>
    <property type="match status" value="1"/>
</dbReference>
<dbReference type="Gene3D" id="1.10.20.10">
    <property type="entry name" value="Histone, subunit A"/>
    <property type="match status" value="1"/>
</dbReference>
<dbReference type="RefSeq" id="XP_013782936.1">
    <property type="nucleotide sequence ID" value="XM_013927482.2"/>
</dbReference>
<evidence type="ECO:0000256" key="6">
    <source>
        <dbReference type="SAM" id="MobiDB-lite"/>
    </source>
</evidence>
<dbReference type="GeneID" id="106467156"/>
<evidence type="ECO:0000313" key="8">
    <source>
        <dbReference type="RefSeq" id="XP_013782936.1"/>
    </source>
</evidence>
<comment type="similarity">
    <text evidence="2">Belongs to the TAF9 family.</text>
</comment>
<name>A0ABM1BIZ4_LIMPO</name>
<dbReference type="InterPro" id="IPR009072">
    <property type="entry name" value="Histone-fold"/>
</dbReference>
<dbReference type="Proteomes" id="UP000694941">
    <property type="component" value="Unplaced"/>
</dbReference>
<feature type="compositionally biased region" description="Basic and acidic residues" evidence="6">
    <location>
        <begin position="268"/>
        <end position="281"/>
    </location>
</feature>
<dbReference type="InterPro" id="IPR003162">
    <property type="entry name" value="TFIID-31"/>
</dbReference>
<feature type="region of interest" description="Disordered" evidence="6">
    <location>
        <begin position="235"/>
        <end position="281"/>
    </location>
</feature>
<dbReference type="Pfam" id="PF02291">
    <property type="entry name" value="TFIID-31kDa"/>
    <property type="match status" value="1"/>
</dbReference>
<gene>
    <name evidence="8" type="primary">LOC106467156</name>
</gene>
<keyword evidence="3" id="KW-0805">Transcription regulation</keyword>
<accession>A0ABM1BIZ4</accession>